<dbReference type="PIRSF" id="PIRSF006603">
    <property type="entry name" value="DinF"/>
    <property type="match status" value="1"/>
</dbReference>
<evidence type="ECO:0000256" key="3">
    <source>
        <dbReference type="ARBA" id="ARBA00022449"/>
    </source>
</evidence>
<dbReference type="PANTHER" id="PTHR43298">
    <property type="entry name" value="MULTIDRUG RESISTANCE PROTEIN NORM-RELATED"/>
    <property type="match status" value="1"/>
</dbReference>
<evidence type="ECO:0000256" key="4">
    <source>
        <dbReference type="ARBA" id="ARBA00022475"/>
    </source>
</evidence>
<feature type="transmembrane region" description="Helical" evidence="10">
    <location>
        <begin position="313"/>
        <end position="340"/>
    </location>
</feature>
<keyword evidence="5 10" id="KW-0812">Transmembrane</keyword>
<feature type="transmembrane region" description="Helical" evidence="10">
    <location>
        <begin position="384"/>
        <end position="406"/>
    </location>
</feature>
<evidence type="ECO:0000256" key="1">
    <source>
        <dbReference type="ARBA" id="ARBA00004651"/>
    </source>
</evidence>
<keyword evidence="2" id="KW-0813">Transport</keyword>
<evidence type="ECO:0000256" key="2">
    <source>
        <dbReference type="ARBA" id="ARBA00022448"/>
    </source>
</evidence>
<gene>
    <name evidence="11" type="ORF">DR864_10245</name>
</gene>
<evidence type="ECO:0000256" key="7">
    <source>
        <dbReference type="ARBA" id="ARBA00023065"/>
    </source>
</evidence>
<keyword evidence="12" id="KW-1185">Reference proteome</keyword>
<name>A0A344THG6_9BACT</name>
<dbReference type="NCBIfam" id="TIGR00797">
    <property type="entry name" value="matE"/>
    <property type="match status" value="1"/>
</dbReference>
<evidence type="ECO:0000256" key="8">
    <source>
        <dbReference type="ARBA" id="ARBA00023136"/>
    </source>
</evidence>
<dbReference type="OrthoDB" id="9780160at2"/>
<dbReference type="Pfam" id="PF01554">
    <property type="entry name" value="MatE"/>
    <property type="match status" value="2"/>
</dbReference>
<feature type="transmembrane region" description="Helical" evidence="10">
    <location>
        <begin position="233"/>
        <end position="261"/>
    </location>
</feature>
<dbReference type="GO" id="GO:0015297">
    <property type="term" value="F:antiporter activity"/>
    <property type="evidence" value="ECO:0007669"/>
    <property type="project" value="UniProtKB-KW"/>
</dbReference>
<evidence type="ECO:0000256" key="9">
    <source>
        <dbReference type="ARBA" id="ARBA00031636"/>
    </source>
</evidence>
<keyword evidence="6 10" id="KW-1133">Transmembrane helix</keyword>
<dbReference type="InterPro" id="IPR002528">
    <property type="entry name" value="MATE_fam"/>
</dbReference>
<comment type="subcellular location">
    <subcellularLocation>
        <location evidence="1">Cell membrane</location>
        <topology evidence="1">Multi-pass membrane protein</topology>
    </subcellularLocation>
</comment>
<accession>A0A344THG6</accession>
<sequence>MRREIFETIKLSIPIIIAQLGVILMGVTDNLMVGRFLGAVPLGAAGLATSLSFLVTSIGFGGLGVIAVLISQAKGQNDTAEIGRLFRAGLYVAILMSIVLGLVGMAIGMNMDALGQTPEVARLAEPFMYYLSISTLPLLIFVAARQLADGLSYTRVAMIVTVSALCFNALVNWLLINGIWIFPKMGLNGAAAGTLLSRIYMAVAILVYIYKTKHFSRYLVAARRVSTELVVKILRLSVSVGFQFFFEVAAFSLAVVMIGWLGESQLAAHQIAINLASTTYMMATGIASAGAIRVGRAFGEQQPKNVRSAGTAAFVLVAAFMGVWCITFLTASDFLVSLYLKDNPEVTQIAATLMIYAGFFQLSDGIQATGLGTLRGVSDVNVPTIITLIAYWGISLPLSYVLAFTFQMDVEGIWIALSAGLTFSAVFLTIRFYRLVRLKRPEPSNLPIA</sequence>
<dbReference type="KEGG" id="run:DR864_10245"/>
<feature type="transmembrane region" description="Helical" evidence="10">
    <location>
        <begin position="189"/>
        <end position="210"/>
    </location>
</feature>
<dbReference type="Proteomes" id="UP000251993">
    <property type="component" value="Chromosome"/>
</dbReference>
<proteinExistence type="predicted"/>
<dbReference type="CDD" id="cd13131">
    <property type="entry name" value="MATE_NorM_like"/>
    <property type="match status" value="1"/>
</dbReference>
<keyword evidence="7" id="KW-0406">Ion transport</keyword>
<dbReference type="InterPro" id="IPR048279">
    <property type="entry name" value="MdtK-like"/>
</dbReference>
<dbReference type="PANTHER" id="PTHR43298:SF2">
    <property type="entry name" value="FMN_FAD EXPORTER YEEO-RELATED"/>
    <property type="match status" value="1"/>
</dbReference>
<organism evidence="11 12">
    <name type="scientific">Runella rosea</name>
    <dbReference type="NCBI Taxonomy" id="2259595"/>
    <lineage>
        <taxon>Bacteria</taxon>
        <taxon>Pseudomonadati</taxon>
        <taxon>Bacteroidota</taxon>
        <taxon>Cytophagia</taxon>
        <taxon>Cytophagales</taxon>
        <taxon>Spirosomataceae</taxon>
        <taxon>Runella</taxon>
    </lineage>
</organism>
<evidence type="ECO:0000313" key="11">
    <source>
        <dbReference type="EMBL" id="AXE18087.1"/>
    </source>
</evidence>
<keyword evidence="4" id="KW-1003">Cell membrane</keyword>
<dbReference type="InterPro" id="IPR050222">
    <property type="entry name" value="MATE_MdtK"/>
</dbReference>
<dbReference type="GO" id="GO:0042910">
    <property type="term" value="F:xenobiotic transmembrane transporter activity"/>
    <property type="evidence" value="ECO:0007669"/>
    <property type="project" value="InterPro"/>
</dbReference>
<feature type="transmembrane region" description="Helical" evidence="10">
    <location>
        <begin position="346"/>
        <end position="363"/>
    </location>
</feature>
<feature type="transmembrane region" description="Helical" evidence="10">
    <location>
        <begin position="127"/>
        <end position="144"/>
    </location>
</feature>
<feature type="transmembrane region" description="Helical" evidence="10">
    <location>
        <begin position="12"/>
        <end position="33"/>
    </location>
</feature>
<dbReference type="AlphaFoldDB" id="A0A344THG6"/>
<dbReference type="EMBL" id="CP030850">
    <property type="protein sequence ID" value="AXE18087.1"/>
    <property type="molecule type" value="Genomic_DNA"/>
</dbReference>
<keyword evidence="8 10" id="KW-0472">Membrane</keyword>
<dbReference type="GO" id="GO:0006811">
    <property type="term" value="P:monoatomic ion transport"/>
    <property type="evidence" value="ECO:0007669"/>
    <property type="project" value="UniProtKB-KW"/>
</dbReference>
<reference evidence="11 12" key="1">
    <citation type="submission" date="2018-07" db="EMBL/GenBank/DDBJ databases">
        <title>Genome sequencing of Runella.</title>
        <authorList>
            <person name="Baek M.-G."/>
            <person name="Yi H."/>
        </authorList>
    </citation>
    <scope>NUCLEOTIDE SEQUENCE [LARGE SCALE GENOMIC DNA]</scope>
    <source>
        <strain evidence="11 12">HYN0085</strain>
    </source>
</reference>
<keyword evidence="3" id="KW-0050">Antiport</keyword>
<protein>
    <recommendedName>
        <fullName evidence="9">Multidrug-efflux transporter</fullName>
    </recommendedName>
</protein>
<evidence type="ECO:0000256" key="6">
    <source>
        <dbReference type="ARBA" id="ARBA00022989"/>
    </source>
</evidence>
<evidence type="ECO:0000256" key="10">
    <source>
        <dbReference type="SAM" id="Phobius"/>
    </source>
</evidence>
<evidence type="ECO:0000313" key="12">
    <source>
        <dbReference type="Proteomes" id="UP000251993"/>
    </source>
</evidence>
<feature type="transmembrane region" description="Helical" evidence="10">
    <location>
        <begin position="53"/>
        <end position="73"/>
    </location>
</feature>
<feature type="transmembrane region" description="Helical" evidence="10">
    <location>
        <begin position="85"/>
        <end position="107"/>
    </location>
</feature>
<feature type="transmembrane region" description="Helical" evidence="10">
    <location>
        <begin position="412"/>
        <end position="433"/>
    </location>
</feature>
<feature type="transmembrane region" description="Helical" evidence="10">
    <location>
        <begin position="156"/>
        <end position="183"/>
    </location>
</feature>
<dbReference type="RefSeq" id="WP_114066872.1">
    <property type="nucleotide sequence ID" value="NZ_CP030850.1"/>
</dbReference>
<dbReference type="GO" id="GO:0005886">
    <property type="term" value="C:plasma membrane"/>
    <property type="evidence" value="ECO:0007669"/>
    <property type="project" value="UniProtKB-SubCell"/>
</dbReference>
<evidence type="ECO:0000256" key="5">
    <source>
        <dbReference type="ARBA" id="ARBA00022692"/>
    </source>
</evidence>
<feature type="transmembrane region" description="Helical" evidence="10">
    <location>
        <begin position="267"/>
        <end position="292"/>
    </location>
</feature>